<evidence type="ECO:0000313" key="4">
    <source>
        <dbReference type="EMBL" id="MBK1711675.1"/>
    </source>
</evidence>
<keyword evidence="1" id="KW-0547">Nucleotide-binding</keyword>
<dbReference type="Gene3D" id="3.40.50.300">
    <property type="entry name" value="P-loop containing nucleotide triphosphate hydrolases"/>
    <property type="match status" value="1"/>
</dbReference>
<evidence type="ECO:0000259" key="3">
    <source>
        <dbReference type="Pfam" id="PF06414"/>
    </source>
</evidence>
<dbReference type="InterPro" id="IPR027417">
    <property type="entry name" value="P-loop_NTPase"/>
</dbReference>
<dbReference type="EMBL" id="NRRU01000005">
    <property type="protein sequence ID" value="MBK1711675.1"/>
    <property type="molecule type" value="Genomic_DNA"/>
</dbReference>
<dbReference type="Proteomes" id="UP001041814">
    <property type="component" value="Unassembled WGS sequence"/>
</dbReference>
<dbReference type="SUPFAM" id="SSF52540">
    <property type="entry name" value="P-loop containing nucleoside triphosphate hydrolases"/>
    <property type="match status" value="1"/>
</dbReference>
<evidence type="ECO:0000313" key="5">
    <source>
        <dbReference type="Proteomes" id="UP001041814"/>
    </source>
</evidence>
<feature type="domain" description="Zeta toxin" evidence="3">
    <location>
        <begin position="105"/>
        <end position="195"/>
    </location>
</feature>
<keyword evidence="5" id="KW-1185">Reference proteome</keyword>
<evidence type="ECO:0000256" key="2">
    <source>
        <dbReference type="ARBA" id="ARBA00022840"/>
    </source>
</evidence>
<keyword evidence="2" id="KW-0067">ATP-binding</keyword>
<sequence length="251" mass="27849">MFAGPNGSGKSTVFDELRKSWIGIYVNADDIERDWKQSSILELNQFELNAEAAARLPAFLQASPLVGKERLAAATVTMAATRVSIEGLEINSYLAAATADFIRYELLTAGKSFTFESVMSHPGKVEFLKRAQLDGYRCYLYFIATDDPEINVARVEQRVKLGGHPVARERIIERYHKSIQLLEDAVSATDRAYVFDNSGDRPVLLAEITGGEQLQICADLLPRWFAESSLWLSFKDAFAQQQDVAGDCGAN</sequence>
<reference evidence="4" key="1">
    <citation type="submission" date="2017-08" db="EMBL/GenBank/DDBJ databases">
        <authorList>
            <person name="Imhoff J.F."/>
            <person name="Rahn T."/>
            <person name="Kuenzel S."/>
            <person name="Neulinger S.C."/>
        </authorList>
    </citation>
    <scope>NUCLEOTIDE SEQUENCE</scope>
    <source>
        <strain evidence="4">IM 151</strain>
    </source>
</reference>
<gene>
    <name evidence="4" type="ORF">CKO43_02630</name>
</gene>
<name>A0ABS1DRS6_RUBGE</name>
<protein>
    <recommendedName>
        <fullName evidence="3">Zeta toxin domain-containing protein</fullName>
    </recommendedName>
</protein>
<comment type="caution">
    <text evidence="4">The sequence shown here is derived from an EMBL/GenBank/DDBJ whole genome shotgun (WGS) entry which is preliminary data.</text>
</comment>
<proteinExistence type="predicted"/>
<evidence type="ECO:0000256" key="1">
    <source>
        <dbReference type="ARBA" id="ARBA00022741"/>
    </source>
</evidence>
<dbReference type="InterPro" id="IPR010488">
    <property type="entry name" value="Zeta_toxin_domain"/>
</dbReference>
<dbReference type="Pfam" id="PF06414">
    <property type="entry name" value="Zeta_toxin"/>
    <property type="match status" value="1"/>
</dbReference>
<organism evidence="4 5">
    <name type="scientific">Rubrivivax gelatinosus</name>
    <name type="common">Rhodocyclus gelatinosus</name>
    <name type="synonym">Rhodopseudomonas gelatinosa</name>
    <dbReference type="NCBI Taxonomy" id="28068"/>
    <lineage>
        <taxon>Bacteria</taxon>
        <taxon>Pseudomonadati</taxon>
        <taxon>Pseudomonadota</taxon>
        <taxon>Betaproteobacteria</taxon>
        <taxon>Burkholderiales</taxon>
        <taxon>Sphaerotilaceae</taxon>
        <taxon>Rubrivivax</taxon>
    </lineage>
</organism>
<reference evidence="4" key="2">
    <citation type="journal article" date="2020" name="Microorganisms">
        <title>Osmotic Adaptation and Compatible Solute Biosynthesis of Phototrophic Bacteria as Revealed from Genome Analyses.</title>
        <authorList>
            <person name="Imhoff J.F."/>
            <person name="Rahn T."/>
            <person name="Kunzel S."/>
            <person name="Keller A."/>
            <person name="Neulinger S.C."/>
        </authorList>
    </citation>
    <scope>NUCLEOTIDE SEQUENCE</scope>
    <source>
        <strain evidence="4">IM 151</strain>
    </source>
</reference>
<dbReference type="PANTHER" id="PTHR39206:SF1">
    <property type="entry name" value="SLL8004 PROTEIN"/>
    <property type="match status" value="1"/>
</dbReference>
<dbReference type="PANTHER" id="PTHR39206">
    <property type="entry name" value="SLL8004 PROTEIN"/>
    <property type="match status" value="1"/>
</dbReference>
<accession>A0ABS1DRS6</accession>